<dbReference type="PRINTS" id="PR00081">
    <property type="entry name" value="GDHRDH"/>
</dbReference>
<gene>
    <name evidence="3" type="ORF">GKO32_14965</name>
</gene>
<evidence type="ECO:0000313" key="4">
    <source>
        <dbReference type="Proteomes" id="UP000440096"/>
    </source>
</evidence>
<dbReference type="NCBIfam" id="NF005559">
    <property type="entry name" value="PRK07231.1"/>
    <property type="match status" value="1"/>
</dbReference>
<dbReference type="Gene3D" id="3.40.50.720">
    <property type="entry name" value="NAD(P)-binding Rossmann-like Domain"/>
    <property type="match status" value="1"/>
</dbReference>
<dbReference type="FunFam" id="3.40.50.720:FF:000084">
    <property type="entry name" value="Short-chain dehydrogenase reductase"/>
    <property type="match status" value="1"/>
</dbReference>
<comment type="caution">
    <text evidence="3">The sequence shown here is derived from an EMBL/GenBank/DDBJ whole genome shotgun (WGS) entry which is preliminary data.</text>
</comment>
<dbReference type="Pfam" id="PF13561">
    <property type="entry name" value="adh_short_C2"/>
    <property type="match status" value="1"/>
</dbReference>
<dbReference type="GO" id="GO:0047936">
    <property type="term" value="F:glucose 1-dehydrogenase [NAD(P)+] activity"/>
    <property type="evidence" value="ECO:0007669"/>
    <property type="project" value="UniProtKB-EC"/>
</dbReference>
<dbReference type="SUPFAM" id="SSF51735">
    <property type="entry name" value="NAD(P)-binding Rossmann-fold domains"/>
    <property type="match status" value="1"/>
</dbReference>
<proteinExistence type="inferred from homology"/>
<reference evidence="3 4" key="1">
    <citation type="submission" date="2019-11" db="EMBL/GenBank/DDBJ databases">
        <title>Draft genome of Amycolatopsis RM579.</title>
        <authorList>
            <person name="Duangmal K."/>
            <person name="Mingma R."/>
        </authorList>
    </citation>
    <scope>NUCLEOTIDE SEQUENCE [LARGE SCALE GENOMIC DNA]</scope>
    <source>
        <strain evidence="3 4">RM579</strain>
    </source>
</reference>
<organism evidence="3 4">
    <name type="scientific">Amycolatopsis pithecellobii</name>
    <dbReference type="NCBI Taxonomy" id="664692"/>
    <lineage>
        <taxon>Bacteria</taxon>
        <taxon>Bacillati</taxon>
        <taxon>Actinomycetota</taxon>
        <taxon>Actinomycetes</taxon>
        <taxon>Pseudonocardiales</taxon>
        <taxon>Pseudonocardiaceae</taxon>
        <taxon>Amycolatopsis</taxon>
    </lineage>
</organism>
<dbReference type="CDD" id="cd05233">
    <property type="entry name" value="SDR_c"/>
    <property type="match status" value="1"/>
</dbReference>
<dbReference type="PANTHER" id="PTHR42760">
    <property type="entry name" value="SHORT-CHAIN DEHYDROGENASES/REDUCTASES FAMILY MEMBER"/>
    <property type="match status" value="1"/>
</dbReference>
<evidence type="ECO:0000256" key="1">
    <source>
        <dbReference type="ARBA" id="ARBA00006484"/>
    </source>
</evidence>
<accession>A0A6N7YTL3</accession>
<dbReference type="OrthoDB" id="3566316at2"/>
<dbReference type="AlphaFoldDB" id="A0A6N7YTL3"/>
<dbReference type="EMBL" id="WMBA01000019">
    <property type="protein sequence ID" value="MTD55272.1"/>
    <property type="molecule type" value="Genomic_DNA"/>
</dbReference>
<evidence type="ECO:0000256" key="2">
    <source>
        <dbReference type="ARBA" id="ARBA00023002"/>
    </source>
</evidence>
<name>A0A6N7YTL3_9PSEU</name>
<comment type="similarity">
    <text evidence="1">Belongs to the short-chain dehydrogenases/reductases (SDR) family.</text>
</comment>
<sequence length="277" mass="29072">MSRTSSEHDRRVAGRLAGKTALVVGAGSIGPGWGNGKATAVTFAREGAAVFCVDRDPAAAEETAKIITDEGGQAHAYAADATDERQSRDMVAACLELWGQIDILDNNVGIAEVGGVVDMQMSNWDRVMDVNVKAALLAMKHTIPHMASRGGGSIVNIASIAGTRWLGVSYAAYYASKAALLHLTRTSAVEYARHGVRVNAVSPGAMQTPMVEQDAGISGVDSANVEEMWAKRAALVPLGVGGEGWDVAWAALYLASDESRYVTGIDLVVDGGLSLKW</sequence>
<dbReference type="RefSeq" id="WP_154757473.1">
    <property type="nucleotide sequence ID" value="NZ_WMBA01000019.1"/>
</dbReference>
<dbReference type="InterPro" id="IPR002347">
    <property type="entry name" value="SDR_fam"/>
</dbReference>
<evidence type="ECO:0000313" key="3">
    <source>
        <dbReference type="EMBL" id="MTD55272.1"/>
    </source>
</evidence>
<dbReference type="Proteomes" id="UP000440096">
    <property type="component" value="Unassembled WGS sequence"/>
</dbReference>
<protein>
    <submittedName>
        <fullName evidence="3">Glucose 1-dehydrogenase</fullName>
        <ecNumber evidence="3">1.1.1.47</ecNumber>
    </submittedName>
</protein>
<dbReference type="EC" id="1.1.1.47" evidence="3"/>
<dbReference type="InterPro" id="IPR036291">
    <property type="entry name" value="NAD(P)-bd_dom_sf"/>
</dbReference>
<keyword evidence="4" id="KW-1185">Reference proteome</keyword>
<keyword evidence="2 3" id="KW-0560">Oxidoreductase</keyword>
<dbReference type="PRINTS" id="PR00080">
    <property type="entry name" value="SDRFAMILY"/>
</dbReference>